<keyword evidence="2" id="KW-1185">Reference proteome</keyword>
<dbReference type="RefSeq" id="WP_379487986.1">
    <property type="nucleotide sequence ID" value="NZ_JBHLWK010000015.1"/>
</dbReference>
<keyword evidence="1" id="KW-0808">Transferase</keyword>
<protein>
    <submittedName>
        <fullName evidence="1">Glycosyl transferase</fullName>
    </submittedName>
</protein>
<accession>A0ABV6CXZ1</accession>
<comment type="caution">
    <text evidence="1">The sequence shown here is derived from an EMBL/GenBank/DDBJ whole genome shotgun (WGS) entry which is preliminary data.</text>
</comment>
<dbReference type="InterPro" id="IPR043148">
    <property type="entry name" value="TagF_C"/>
</dbReference>
<dbReference type="EMBL" id="JBHLWK010000015">
    <property type="protein sequence ID" value="MFC0205256.1"/>
    <property type="molecule type" value="Genomic_DNA"/>
</dbReference>
<proteinExistence type="predicted"/>
<name>A0ABV6CXZ1_9SPHN</name>
<dbReference type="Gene3D" id="3.40.50.12580">
    <property type="match status" value="1"/>
</dbReference>
<dbReference type="GO" id="GO:0016740">
    <property type="term" value="F:transferase activity"/>
    <property type="evidence" value="ECO:0007669"/>
    <property type="project" value="UniProtKB-KW"/>
</dbReference>
<evidence type="ECO:0000313" key="2">
    <source>
        <dbReference type="Proteomes" id="UP001589798"/>
    </source>
</evidence>
<dbReference type="Proteomes" id="UP001589798">
    <property type="component" value="Unassembled WGS sequence"/>
</dbReference>
<organism evidence="1 2">
    <name type="scientific">Novosphingobium soli</name>
    <dbReference type="NCBI Taxonomy" id="574956"/>
    <lineage>
        <taxon>Bacteria</taxon>
        <taxon>Pseudomonadati</taxon>
        <taxon>Pseudomonadota</taxon>
        <taxon>Alphaproteobacteria</taxon>
        <taxon>Sphingomonadales</taxon>
        <taxon>Sphingomonadaceae</taxon>
        <taxon>Novosphingobium</taxon>
    </lineage>
</organism>
<evidence type="ECO:0000313" key="1">
    <source>
        <dbReference type="EMBL" id="MFC0205256.1"/>
    </source>
</evidence>
<dbReference type="SUPFAM" id="SSF53756">
    <property type="entry name" value="UDP-Glycosyltransferase/glycogen phosphorylase"/>
    <property type="match status" value="1"/>
</dbReference>
<sequence length="405" mass="44347">MPASQTLTPSPRSPLERPRVHVLAIGGAHQFAHILPVACVLEQRHPGRVTFFVCTDAEAAAAAAQARGLPGRMPRLEVLRLPAAAAALPRKLHKAARLAAWSRRLCDADAILCAERTSTLLRRLVPDCPPLLHIPHGAGDRAVGFEKRFTLFDHVLVSGAKDRDRLIASGYVQPDACSVTGPVKLSTMLATGVQRPPLFDNGRPTILYNPHFARKHSSMAAFGRRLVEAVTADGRWNLVVAPHVRLARGWSERRRRRWEALAVPGRVIVDLGSERCSDMTYTLAADLYVGDVSSQVYEFLVRPRPCLFVDPHAVEWHESDDYAMWHFGEVIAPGADPVAAIERAFDNHAAYLGWQRERMAYSIDGLHWLADGTPTFGSRDPVCEAADEVEAFAGLGGAGQLPRAA</sequence>
<gene>
    <name evidence="1" type="ORF">ACFFJC_13365</name>
</gene>
<reference evidence="1 2" key="1">
    <citation type="submission" date="2024-09" db="EMBL/GenBank/DDBJ databases">
        <authorList>
            <person name="Sun Q."/>
            <person name="Mori K."/>
        </authorList>
    </citation>
    <scope>NUCLEOTIDE SEQUENCE [LARGE SCALE GENOMIC DNA]</scope>
    <source>
        <strain evidence="1 2">CCM 7706</strain>
    </source>
</reference>